<evidence type="ECO:0000313" key="2">
    <source>
        <dbReference type="EMBL" id="KAK8529191.1"/>
    </source>
</evidence>
<dbReference type="Pfam" id="PF00407">
    <property type="entry name" value="Bet_v_1"/>
    <property type="match status" value="1"/>
</dbReference>
<evidence type="ECO:0000313" key="3">
    <source>
        <dbReference type="Proteomes" id="UP001472677"/>
    </source>
</evidence>
<dbReference type="Proteomes" id="UP001472677">
    <property type="component" value="Unassembled WGS sequence"/>
</dbReference>
<name>A0ABR2D331_9ROSI</name>
<protein>
    <recommendedName>
        <fullName evidence="1">Bet v I/Major latex protein domain-containing protein</fullName>
    </recommendedName>
</protein>
<keyword evidence="3" id="KW-1185">Reference proteome</keyword>
<feature type="domain" description="Bet v I/Major latex protein" evidence="1">
    <location>
        <begin position="204"/>
        <end position="354"/>
    </location>
</feature>
<evidence type="ECO:0000259" key="1">
    <source>
        <dbReference type="SMART" id="SM01037"/>
    </source>
</evidence>
<comment type="caution">
    <text evidence="2">The sequence shown here is derived from an EMBL/GenBank/DDBJ whole genome shotgun (WGS) entry which is preliminary data.</text>
</comment>
<reference evidence="2 3" key="1">
    <citation type="journal article" date="2024" name="G3 (Bethesda)">
        <title>Genome assembly of Hibiscus sabdariffa L. provides insights into metabolisms of medicinal natural products.</title>
        <authorList>
            <person name="Kim T."/>
        </authorList>
    </citation>
    <scope>NUCLEOTIDE SEQUENCE [LARGE SCALE GENOMIC DNA]</scope>
    <source>
        <strain evidence="2">TK-2024</strain>
        <tissue evidence="2">Old leaves</tissue>
    </source>
</reference>
<sequence length="355" mass="38852">MKCQGSASGALLASIFPSAPMFKSTSFLDISRTTSHTKDAEFGSTSIVFRMEPLLTDASVDNEQIQLAIEVDTELALLEVVGTESPNVLEPTDNVDEEEPVLTPVEAQPEVSMNVEEPDVLVLAHDGVTTMMVPVEVQPTVEESDGSMNVHPMLPWSKRGEVIGIHFSIRGDGRDARTDNPEADIVANKPQHQLHTVTSTKSSALTGKLEADLEIKASPEQFYNMVANKPHHVHHTCYDKIQGCDLHEGEFGKAGTVVVWSYVHDGKAKVTKDVIEAIDPDKKLVTFRAIEGDKLKEYKSLLATVQASPKNGGSGSVVRWTLEYEKLHQGIAPETFLQFLLDVSKDMDAHISQPN</sequence>
<dbReference type="CDD" id="cd07816">
    <property type="entry name" value="Bet_v1-like"/>
    <property type="match status" value="1"/>
</dbReference>
<dbReference type="SUPFAM" id="SSF55961">
    <property type="entry name" value="Bet v1-like"/>
    <property type="match status" value="1"/>
</dbReference>
<dbReference type="InterPro" id="IPR023393">
    <property type="entry name" value="START-like_dom_sf"/>
</dbReference>
<dbReference type="Gene3D" id="3.30.530.20">
    <property type="match status" value="1"/>
</dbReference>
<dbReference type="SMART" id="SM01037">
    <property type="entry name" value="Bet_v_1"/>
    <property type="match status" value="1"/>
</dbReference>
<dbReference type="PANTHER" id="PTHR31907">
    <property type="entry name" value="MLP-LIKE PROTEIN 423"/>
    <property type="match status" value="1"/>
</dbReference>
<dbReference type="EMBL" id="JBBPBM010000036">
    <property type="protein sequence ID" value="KAK8529191.1"/>
    <property type="molecule type" value="Genomic_DNA"/>
</dbReference>
<organism evidence="2 3">
    <name type="scientific">Hibiscus sabdariffa</name>
    <name type="common">roselle</name>
    <dbReference type="NCBI Taxonomy" id="183260"/>
    <lineage>
        <taxon>Eukaryota</taxon>
        <taxon>Viridiplantae</taxon>
        <taxon>Streptophyta</taxon>
        <taxon>Embryophyta</taxon>
        <taxon>Tracheophyta</taxon>
        <taxon>Spermatophyta</taxon>
        <taxon>Magnoliopsida</taxon>
        <taxon>eudicotyledons</taxon>
        <taxon>Gunneridae</taxon>
        <taxon>Pentapetalae</taxon>
        <taxon>rosids</taxon>
        <taxon>malvids</taxon>
        <taxon>Malvales</taxon>
        <taxon>Malvaceae</taxon>
        <taxon>Malvoideae</taxon>
        <taxon>Hibiscus</taxon>
    </lineage>
</organism>
<dbReference type="InterPro" id="IPR000916">
    <property type="entry name" value="Bet_v_I/MLP"/>
</dbReference>
<proteinExistence type="predicted"/>
<accession>A0ABR2D331</accession>
<dbReference type="InterPro" id="IPR051761">
    <property type="entry name" value="MLP-like_ligand-binding"/>
</dbReference>
<gene>
    <name evidence="2" type="ORF">V6N12_059978</name>
</gene>